<reference evidence="3" key="1">
    <citation type="submission" date="2022-04" db="EMBL/GenBank/DDBJ databases">
        <title>Carnegiea gigantea Genome sequencing and assembly v2.</title>
        <authorList>
            <person name="Copetti D."/>
            <person name="Sanderson M.J."/>
            <person name="Burquez A."/>
            <person name="Wojciechowski M.F."/>
        </authorList>
    </citation>
    <scope>NUCLEOTIDE SEQUENCE</scope>
    <source>
        <strain evidence="3">SGP5-SGP5p</strain>
        <tissue evidence="3">Aerial part</tissue>
    </source>
</reference>
<organism evidence="3 4">
    <name type="scientific">Carnegiea gigantea</name>
    <dbReference type="NCBI Taxonomy" id="171969"/>
    <lineage>
        <taxon>Eukaryota</taxon>
        <taxon>Viridiplantae</taxon>
        <taxon>Streptophyta</taxon>
        <taxon>Embryophyta</taxon>
        <taxon>Tracheophyta</taxon>
        <taxon>Spermatophyta</taxon>
        <taxon>Magnoliopsida</taxon>
        <taxon>eudicotyledons</taxon>
        <taxon>Gunneridae</taxon>
        <taxon>Pentapetalae</taxon>
        <taxon>Caryophyllales</taxon>
        <taxon>Cactineae</taxon>
        <taxon>Cactaceae</taxon>
        <taxon>Cactoideae</taxon>
        <taxon>Echinocereeae</taxon>
        <taxon>Carnegiea</taxon>
    </lineage>
</organism>
<dbReference type="SUPFAM" id="SSF48452">
    <property type="entry name" value="TPR-like"/>
    <property type="match status" value="1"/>
</dbReference>
<gene>
    <name evidence="3" type="ORF">Cgig2_002318</name>
</gene>
<evidence type="ECO:0000313" key="3">
    <source>
        <dbReference type="EMBL" id="KAJ8433647.1"/>
    </source>
</evidence>
<keyword evidence="2" id="KW-0802">TPR repeat</keyword>
<name>A0A9Q1Q986_9CARY</name>
<protein>
    <submittedName>
        <fullName evidence="3">Uncharacterized protein</fullName>
    </submittedName>
</protein>
<comment type="caution">
    <text evidence="3">The sequence shown here is derived from an EMBL/GenBank/DDBJ whole genome shotgun (WGS) entry which is preliminary data.</text>
</comment>
<dbReference type="Gene3D" id="1.25.40.10">
    <property type="entry name" value="Tetratricopeptide repeat domain"/>
    <property type="match status" value="1"/>
</dbReference>
<dbReference type="Proteomes" id="UP001153076">
    <property type="component" value="Unassembled WGS sequence"/>
</dbReference>
<dbReference type="PANTHER" id="PTHR11242">
    <property type="entry name" value="ARYL HYDROCARBON RECEPTOR INTERACTING PROTEIN RELATED"/>
    <property type="match status" value="1"/>
</dbReference>
<dbReference type="EMBL" id="JAKOGI010000524">
    <property type="protein sequence ID" value="KAJ8433647.1"/>
    <property type="molecule type" value="Genomic_DNA"/>
</dbReference>
<dbReference type="InterPro" id="IPR039663">
    <property type="entry name" value="AIP/AIPL1/TTC9"/>
</dbReference>
<accession>A0A9Q1Q986</accession>
<sequence>MDGLEELHRRDNFLKDEVNQCYKNQDFNQASALYLTAIKLSRFKFEPCNTRALFRIAKANLGLGDVSQARCDMKVAVEIEPTNAQIVRELAIIETGDSLIDETRRNSNYLAMNASDGKRPSRTATQCHEGIKMNAVECDLNSSGEMEAEAISMRSCVEDHSSAHQSLNVTGNLDREITIIDKYDELAKSDDGVEANSGIDLDRSSVDSNFTFTTMPSVENKSKVNPTKFLDITNHFSRGPKGKWSPQSI</sequence>
<evidence type="ECO:0000256" key="2">
    <source>
        <dbReference type="ARBA" id="ARBA00022803"/>
    </source>
</evidence>
<evidence type="ECO:0000313" key="4">
    <source>
        <dbReference type="Proteomes" id="UP001153076"/>
    </source>
</evidence>
<keyword evidence="4" id="KW-1185">Reference proteome</keyword>
<dbReference type="PANTHER" id="PTHR11242:SF0">
    <property type="entry name" value="TPR_REGION DOMAIN-CONTAINING PROTEIN"/>
    <property type="match status" value="1"/>
</dbReference>
<proteinExistence type="predicted"/>
<dbReference type="AlphaFoldDB" id="A0A9Q1Q986"/>
<evidence type="ECO:0000256" key="1">
    <source>
        <dbReference type="ARBA" id="ARBA00022737"/>
    </source>
</evidence>
<keyword evidence="1" id="KW-0677">Repeat</keyword>
<dbReference type="InterPro" id="IPR011990">
    <property type="entry name" value="TPR-like_helical_dom_sf"/>
</dbReference>